<gene>
    <name evidence="1" type="primary">BQ5605_C018g08723</name>
    <name evidence="1" type="ORF">BQ5605_C018G08723</name>
</gene>
<reference evidence="1 2" key="1">
    <citation type="submission" date="2016-11" db="EMBL/GenBank/DDBJ databases">
        <authorList>
            <person name="Jaros S."/>
            <person name="Januszkiewicz K."/>
            <person name="Wedrychowicz H."/>
        </authorList>
    </citation>
    <scope>NUCLEOTIDE SEQUENCE [LARGE SCALE GENOMIC DNA]</scope>
</reference>
<dbReference type="Proteomes" id="UP000249464">
    <property type="component" value="Unassembled WGS sequence"/>
</dbReference>
<proteinExistence type="predicted"/>
<dbReference type="EMBL" id="FQNC01000020">
    <property type="protein sequence ID" value="SGY26337.1"/>
    <property type="molecule type" value="Genomic_DNA"/>
</dbReference>
<dbReference type="AlphaFoldDB" id="A0A2X0LWU3"/>
<name>A0A2X0LWU3_9BASI</name>
<accession>A0A2X0LWU3</accession>
<sequence>MAGTIEGISLLVLRQATSRTQYSILAGSHFLVSQVSFIIVLQSPASAFQVSSPLSSLSPWVS</sequence>
<evidence type="ECO:0000313" key="1">
    <source>
        <dbReference type="EMBL" id="SGY26337.1"/>
    </source>
</evidence>
<keyword evidence="2" id="KW-1185">Reference proteome</keyword>
<protein>
    <submittedName>
        <fullName evidence="1">BQ5605_C018g08723 protein</fullName>
    </submittedName>
</protein>
<organism evidence="1 2">
    <name type="scientific">Microbotryum silenes-dioicae</name>
    <dbReference type="NCBI Taxonomy" id="796604"/>
    <lineage>
        <taxon>Eukaryota</taxon>
        <taxon>Fungi</taxon>
        <taxon>Dikarya</taxon>
        <taxon>Basidiomycota</taxon>
        <taxon>Pucciniomycotina</taxon>
        <taxon>Microbotryomycetes</taxon>
        <taxon>Microbotryales</taxon>
        <taxon>Microbotryaceae</taxon>
        <taxon>Microbotryum</taxon>
    </lineage>
</organism>
<evidence type="ECO:0000313" key="2">
    <source>
        <dbReference type="Proteomes" id="UP000249464"/>
    </source>
</evidence>